<gene>
    <name evidence="2" type="ORF">Cfor_06732</name>
</gene>
<keyword evidence="3" id="KW-1185">Reference proteome</keyword>
<feature type="transmembrane region" description="Helical" evidence="1">
    <location>
        <begin position="40"/>
        <end position="60"/>
    </location>
</feature>
<keyword evidence="1" id="KW-0472">Membrane</keyword>
<proteinExistence type="predicted"/>
<sequence length="177" mass="20169">MWSAVRCNISRDTEHHISPICVTEFVELIRTYKSCMMGKVFCLYLVLMLFTITVSLYAWLSGINRKSVKVWKEFHLGTMCLLSTATLYQFCNCAHYLSNIVGVEIRDELQLIAPSEVGDDVSQEVNMFLETMVMYPPVVSVSGFANVDRGLFRAVSNHKKNWIAVRNRFSCFSSVTA</sequence>
<organism evidence="2 3">
    <name type="scientific">Coptotermes formosanus</name>
    <name type="common">Formosan subterranean termite</name>
    <dbReference type="NCBI Taxonomy" id="36987"/>
    <lineage>
        <taxon>Eukaryota</taxon>
        <taxon>Metazoa</taxon>
        <taxon>Ecdysozoa</taxon>
        <taxon>Arthropoda</taxon>
        <taxon>Hexapoda</taxon>
        <taxon>Insecta</taxon>
        <taxon>Pterygota</taxon>
        <taxon>Neoptera</taxon>
        <taxon>Polyneoptera</taxon>
        <taxon>Dictyoptera</taxon>
        <taxon>Blattodea</taxon>
        <taxon>Blattoidea</taxon>
        <taxon>Termitoidae</taxon>
        <taxon>Rhinotermitidae</taxon>
        <taxon>Coptotermes</taxon>
    </lineage>
</organism>
<reference evidence="3" key="1">
    <citation type="submission" date="2020-01" db="EMBL/GenBank/DDBJ databases">
        <title>Draft genome sequence of the Termite Coptotermes fromosanus.</title>
        <authorList>
            <person name="Itakura S."/>
            <person name="Yosikawa Y."/>
            <person name="Umezawa K."/>
        </authorList>
    </citation>
    <scope>NUCLEOTIDE SEQUENCE [LARGE SCALE GENOMIC DNA]</scope>
</reference>
<evidence type="ECO:0000313" key="2">
    <source>
        <dbReference type="EMBL" id="GFG38418.1"/>
    </source>
</evidence>
<dbReference type="EMBL" id="BLKM01000774">
    <property type="protein sequence ID" value="GFG38418.1"/>
    <property type="molecule type" value="Genomic_DNA"/>
</dbReference>
<comment type="caution">
    <text evidence="2">The sequence shown here is derived from an EMBL/GenBank/DDBJ whole genome shotgun (WGS) entry which is preliminary data.</text>
</comment>
<evidence type="ECO:0008006" key="4">
    <source>
        <dbReference type="Google" id="ProtNLM"/>
    </source>
</evidence>
<evidence type="ECO:0000256" key="1">
    <source>
        <dbReference type="SAM" id="Phobius"/>
    </source>
</evidence>
<accession>A0A6L2Q6K3</accession>
<name>A0A6L2Q6K3_COPFO</name>
<evidence type="ECO:0000313" key="3">
    <source>
        <dbReference type="Proteomes" id="UP000502823"/>
    </source>
</evidence>
<dbReference type="OrthoDB" id="6625921at2759"/>
<protein>
    <recommendedName>
        <fullName evidence="4">Gustatory receptor</fullName>
    </recommendedName>
</protein>
<keyword evidence="1" id="KW-1133">Transmembrane helix</keyword>
<dbReference type="Proteomes" id="UP000502823">
    <property type="component" value="Unassembled WGS sequence"/>
</dbReference>
<keyword evidence="1" id="KW-0812">Transmembrane</keyword>
<dbReference type="AlphaFoldDB" id="A0A6L2Q6K3"/>
<dbReference type="InParanoid" id="A0A6L2Q6K3"/>